<evidence type="ECO:0000313" key="5">
    <source>
        <dbReference type="Proteomes" id="UP001289374"/>
    </source>
</evidence>
<comment type="caution">
    <text evidence="4">The sequence shown here is derived from an EMBL/GenBank/DDBJ whole genome shotgun (WGS) entry which is preliminary data.</text>
</comment>
<feature type="repeat" description="PPR" evidence="2">
    <location>
        <begin position="263"/>
        <end position="297"/>
    </location>
</feature>
<feature type="repeat" description="PPR" evidence="2">
    <location>
        <begin position="340"/>
        <end position="374"/>
    </location>
</feature>
<sequence length="539" mass="61008">MRKPTILLSPLHLRKLLLLRCFSPLPNSLTHLSACRPPSPPAPSLPRQEPFSSYAFSGAHFQGLSIRLFSSQTGSPAGSFTNESSGKVGEEKSIAEGLSNELLKNPDEEPLPLPKRLDLSFSHITISPELLQETLNISPDAGRMALDFLKWAKSRPGFQASDEVYSYFVDYFGRRKDFKATHEVLADGRGVTEVKSLEALVDRLVRAGRPTQAVALFESMEKDYGFPGNVDALKLIVLGLCERGYASYAEKMVKSLANEFFPDEFICDALIKGWCVDGKLEEVKRLVDEMYRGGFEISTYAYNAILDCVCRLCREKDPFRLQAEAESVLIEMERNGVPRDVETFNVLITNLCKIRKTEDAMKLFSRIREWGCYPNETTYLVLIKSLYQAARLGEGDEMIDMMKSAGYGDALDKKAYYEFLKILCGIERIDHAMSVFTKMKEDGCEPGMKTYDLLMGKLCAHGRLDKANALYKEAESNGLPVEPKAYKVDPRFAKKKPTAVKKEKKRETLPEKMARKRRSLRKLRLSFVKKPKRTMRRAF</sequence>
<dbReference type="FunFam" id="1.25.40.10:FF:000897">
    <property type="entry name" value="Pentatricopeptide repeat-containing protein PNM1, mitochondrial"/>
    <property type="match status" value="1"/>
</dbReference>
<feature type="compositionally biased region" description="Basic residues" evidence="3">
    <location>
        <begin position="493"/>
        <end position="504"/>
    </location>
</feature>
<evidence type="ECO:0000256" key="1">
    <source>
        <dbReference type="ARBA" id="ARBA00022737"/>
    </source>
</evidence>
<dbReference type="InterPro" id="IPR011990">
    <property type="entry name" value="TPR-like_helical_dom_sf"/>
</dbReference>
<reference evidence="4" key="1">
    <citation type="submission" date="2020-06" db="EMBL/GenBank/DDBJ databases">
        <authorList>
            <person name="Li T."/>
            <person name="Hu X."/>
            <person name="Zhang T."/>
            <person name="Song X."/>
            <person name="Zhang H."/>
            <person name="Dai N."/>
            <person name="Sheng W."/>
            <person name="Hou X."/>
            <person name="Wei L."/>
        </authorList>
    </citation>
    <scope>NUCLEOTIDE SEQUENCE</scope>
    <source>
        <strain evidence="4">K16</strain>
        <tissue evidence="4">Leaf</tissue>
    </source>
</reference>
<keyword evidence="5" id="KW-1185">Reference proteome</keyword>
<dbReference type="EMBL" id="JACGWL010000009">
    <property type="protein sequence ID" value="KAK4395732.1"/>
    <property type="molecule type" value="Genomic_DNA"/>
</dbReference>
<dbReference type="FunFam" id="1.25.40.10:FF:000398">
    <property type="entry name" value="pentatricopeptide repeat-containing protein PNM1, mitochondrial"/>
    <property type="match status" value="1"/>
</dbReference>
<feature type="region of interest" description="Disordered" evidence="3">
    <location>
        <begin position="493"/>
        <end position="517"/>
    </location>
</feature>
<dbReference type="PROSITE" id="PS51375">
    <property type="entry name" value="PPR"/>
    <property type="match status" value="4"/>
</dbReference>
<dbReference type="AlphaFoldDB" id="A0AAE2BS28"/>
<protein>
    <submittedName>
        <fullName evidence="4">Pentatricopeptide repeat-containing protein PNM1, mitochondrial</fullName>
    </submittedName>
</protein>
<dbReference type="Pfam" id="PF01535">
    <property type="entry name" value="PPR"/>
    <property type="match status" value="1"/>
</dbReference>
<dbReference type="Pfam" id="PF13812">
    <property type="entry name" value="PPR_3"/>
    <property type="match status" value="1"/>
</dbReference>
<name>A0AAE2BS28_9LAMI</name>
<gene>
    <name evidence="4" type="ORF">Sango_1727500</name>
</gene>
<evidence type="ECO:0000256" key="2">
    <source>
        <dbReference type="PROSITE-ProRule" id="PRU00708"/>
    </source>
</evidence>
<keyword evidence="1" id="KW-0677">Repeat</keyword>
<organism evidence="4 5">
    <name type="scientific">Sesamum angolense</name>
    <dbReference type="NCBI Taxonomy" id="2727404"/>
    <lineage>
        <taxon>Eukaryota</taxon>
        <taxon>Viridiplantae</taxon>
        <taxon>Streptophyta</taxon>
        <taxon>Embryophyta</taxon>
        <taxon>Tracheophyta</taxon>
        <taxon>Spermatophyta</taxon>
        <taxon>Magnoliopsida</taxon>
        <taxon>eudicotyledons</taxon>
        <taxon>Gunneridae</taxon>
        <taxon>Pentapetalae</taxon>
        <taxon>asterids</taxon>
        <taxon>lamiids</taxon>
        <taxon>Lamiales</taxon>
        <taxon>Pedaliaceae</taxon>
        <taxon>Sesamum</taxon>
    </lineage>
</organism>
<feature type="repeat" description="PPR" evidence="2">
    <location>
        <begin position="412"/>
        <end position="446"/>
    </location>
</feature>
<proteinExistence type="predicted"/>
<dbReference type="Proteomes" id="UP001289374">
    <property type="component" value="Unassembled WGS sequence"/>
</dbReference>
<accession>A0AAE2BS28</accession>
<dbReference type="NCBIfam" id="TIGR00756">
    <property type="entry name" value="PPR"/>
    <property type="match status" value="4"/>
</dbReference>
<dbReference type="PANTHER" id="PTHR45613">
    <property type="entry name" value="PENTATRICOPEPTIDE REPEAT-CONTAINING PROTEIN"/>
    <property type="match status" value="1"/>
</dbReference>
<dbReference type="InterPro" id="IPR002885">
    <property type="entry name" value="PPR_rpt"/>
</dbReference>
<evidence type="ECO:0000313" key="4">
    <source>
        <dbReference type="EMBL" id="KAK4395732.1"/>
    </source>
</evidence>
<feature type="repeat" description="PPR" evidence="2">
    <location>
        <begin position="447"/>
        <end position="481"/>
    </location>
</feature>
<dbReference type="Pfam" id="PF13041">
    <property type="entry name" value="PPR_2"/>
    <property type="match status" value="2"/>
</dbReference>
<dbReference type="Gene3D" id="1.25.40.10">
    <property type="entry name" value="Tetratricopeptide repeat domain"/>
    <property type="match status" value="3"/>
</dbReference>
<reference evidence="4" key="2">
    <citation type="journal article" date="2024" name="Plant">
        <title>Genomic evolution and insights into agronomic trait innovations of Sesamum species.</title>
        <authorList>
            <person name="Miao H."/>
            <person name="Wang L."/>
            <person name="Qu L."/>
            <person name="Liu H."/>
            <person name="Sun Y."/>
            <person name="Le M."/>
            <person name="Wang Q."/>
            <person name="Wei S."/>
            <person name="Zheng Y."/>
            <person name="Lin W."/>
            <person name="Duan Y."/>
            <person name="Cao H."/>
            <person name="Xiong S."/>
            <person name="Wang X."/>
            <person name="Wei L."/>
            <person name="Li C."/>
            <person name="Ma Q."/>
            <person name="Ju M."/>
            <person name="Zhao R."/>
            <person name="Li G."/>
            <person name="Mu C."/>
            <person name="Tian Q."/>
            <person name="Mei H."/>
            <person name="Zhang T."/>
            <person name="Gao T."/>
            <person name="Zhang H."/>
        </authorList>
    </citation>
    <scope>NUCLEOTIDE SEQUENCE</scope>
    <source>
        <strain evidence="4">K16</strain>
    </source>
</reference>
<evidence type="ECO:0000256" key="3">
    <source>
        <dbReference type="SAM" id="MobiDB-lite"/>
    </source>
</evidence>
<dbReference type="PANTHER" id="PTHR45613:SF9">
    <property type="entry name" value="MITOCHONDRIAL GROUP I INTRON SPLICING FACTOR CCM1"/>
    <property type="match status" value="1"/>
</dbReference>